<sequence length="246" mass="27348">MKKINFNKLMKQSKDSLSNFKSLILPNNKIQIDPRISFLESFKTLRTNVQLSDVDKQLKTIAITSSEPLEGKATVIKQLANAMSLSGSKVLILDCDLRKPKLHKVFGLDNNIGFTNVLLDNLELNEVYNTVNGMDNLKVITSGPVHQDPFILLNSNEARSLINSLKDKFDIILINTPPVGVVTDAEVLSTYVDGIILVVSYGETKVDTAIKCKSLLKKVNAPILGVVFNKVPSEDIKYDSYYFGQE</sequence>
<dbReference type="NCBIfam" id="TIGR01007">
    <property type="entry name" value="eps_fam"/>
    <property type="match status" value="1"/>
</dbReference>
<dbReference type="RefSeq" id="WP_083599993.1">
    <property type="nucleotide sequence ID" value="NZ_FQZO01000008.1"/>
</dbReference>
<dbReference type="PANTHER" id="PTHR32309">
    <property type="entry name" value="TYROSINE-PROTEIN KINASE"/>
    <property type="match status" value="1"/>
</dbReference>
<evidence type="ECO:0000313" key="3">
    <source>
        <dbReference type="EMBL" id="SHJ79020.1"/>
    </source>
</evidence>
<dbReference type="AlphaFoldDB" id="A0A1M6M6I9"/>
<dbReference type="InterPro" id="IPR027417">
    <property type="entry name" value="P-loop_NTPase"/>
</dbReference>
<keyword evidence="2" id="KW-0067">ATP-binding</keyword>
<evidence type="ECO:0000256" key="2">
    <source>
        <dbReference type="ARBA" id="ARBA00022840"/>
    </source>
</evidence>
<proteinExistence type="predicted"/>
<dbReference type="GO" id="GO:0005524">
    <property type="term" value="F:ATP binding"/>
    <property type="evidence" value="ECO:0007669"/>
    <property type="project" value="UniProtKB-KW"/>
</dbReference>
<dbReference type="Gene3D" id="3.40.50.300">
    <property type="entry name" value="P-loop containing nucleotide triphosphate hydrolases"/>
    <property type="match status" value="1"/>
</dbReference>
<dbReference type="EMBL" id="FQZO01000008">
    <property type="protein sequence ID" value="SHJ79020.1"/>
    <property type="molecule type" value="Genomic_DNA"/>
</dbReference>
<keyword evidence="1" id="KW-0547">Nucleotide-binding</keyword>
<dbReference type="OrthoDB" id="9794577at2"/>
<name>A0A1M6M6I9_9CLOT</name>
<dbReference type="GO" id="GO:0005886">
    <property type="term" value="C:plasma membrane"/>
    <property type="evidence" value="ECO:0007669"/>
    <property type="project" value="TreeGrafter"/>
</dbReference>
<dbReference type="STRING" id="1121298.SAMN05444401_3855"/>
<reference evidence="3 4" key="1">
    <citation type="submission" date="2016-11" db="EMBL/GenBank/DDBJ databases">
        <authorList>
            <person name="Jaros S."/>
            <person name="Januszkiewicz K."/>
            <person name="Wedrychowicz H."/>
        </authorList>
    </citation>
    <scope>NUCLEOTIDE SEQUENCE [LARGE SCALE GENOMIC DNA]</scope>
    <source>
        <strain evidence="3 4">DSM 21864</strain>
    </source>
</reference>
<dbReference type="InterPro" id="IPR033756">
    <property type="entry name" value="YlxH/NBP35"/>
</dbReference>
<dbReference type="SUPFAM" id="SSF52540">
    <property type="entry name" value="P-loop containing nucleoside triphosphate hydrolases"/>
    <property type="match status" value="1"/>
</dbReference>
<dbReference type="InterPro" id="IPR050445">
    <property type="entry name" value="Bact_polysacc_biosynth/exp"/>
</dbReference>
<evidence type="ECO:0000256" key="1">
    <source>
        <dbReference type="ARBA" id="ARBA00022741"/>
    </source>
</evidence>
<dbReference type="InterPro" id="IPR005702">
    <property type="entry name" value="Wzc-like_C"/>
</dbReference>
<keyword evidence="4" id="KW-1185">Reference proteome</keyword>
<dbReference type="Pfam" id="PF10609">
    <property type="entry name" value="ParA"/>
    <property type="match status" value="1"/>
</dbReference>
<dbReference type="Proteomes" id="UP000184080">
    <property type="component" value="Unassembled WGS sequence"/>
</dbReference>
<accession>A0A1M6M6I9</accession>
<dbReference type="CDD" id="cd05387">
    <property type="entry name" value="BY-kinase"/>
    <property type="match status" value="1"/>
</dbReference>
<evidence type="ECO:0000313" key="4">
    <source>
        <dbReference type="Proteomes" id="UP000184080"/>
    </source>
</evidence>
<organism evidence="3 4">
    <name type="scientific">Clostridium amylolyticum</name>
    <dbReference type="NCBI Taxonomy" id="1121298"/>
    <lineage>
        <taxon>Bacteria</taxon>
        <taxon>Bacillati</taxon>
        <taxon>Bacillota</taxon>
        <taxon>Clostridia</taxon>
        <taxon>Eubacteriales</taxon>
        <taxon>Clostridiaceae</taxon>
        <taxon>Clostridium</taxon>
    </lineage>
</organism>
<protein>
    <submittedName>
        <fullName evidence="3">Capsular exopolysaccharide family</fullName>
    </submittedName>
</protein>
<dbReference type="GO" id="GO:0004713">
    <property type="term" value="F:protein tyrosine kinase activity"/>
    <property type="evidence" value="ECO:0007669"/>
    <property type="project" value="TreeGrafter"/>
</dbReference>
<dbReference type="PANTHER" id="PTHR32309:SF13">
    <property type="entry name" value="FERRIC ENTEROBACTIN TRANSPORT PROTEIN FEPE"/>
    <property type="match status" value="1"/>
</dbReference>
<gene>
    <name evidence="3" type="ORF">SAMN05444401_3855</name>
</gene>